<gene>
    <name evidence="11" type="ordered locus">Fraau_1038</name>
</gene>
<keyword evidence="8 10" id="KW-1133">Transmembrane helix</keyword>
<feature type="transmembrane region" description="Helical" evidence="10">
    <location>
        <begin position="139"/>
        <end position="156"/>
    </location>
</feature>
<evidence type="ECO:0000256" key="1">
    <source>
        <dbReference type="ARBA" id="ARBA00002672"/>
    </source>
</evidence>
<dbReference type="eggNOG" id="COG3201">
    <property type="taxonomic scope" value="Bacteria"/>
</dbReference>
<evidence type="ECO:0000256" key="5">
    <source>
        <dbReference type="ARBA" id="ARBA00022448"/>
    </source>
</evidence>
<dbReference type="PANTHER" id="PTHR36122:SF2">
    <property type="entry name" value="NICOTINAMIDE RIBOSIDE TRANSPORTER PNUC"/>
    <property type="match status" value="1"/>
</dbReference>
<evidence type="ECO:0000313" key="11">
    <source>
        <dbReference type="EMBL" id="AFC85499.1"/>
    </source>
</evidence>
<dbReference type="STRING" id="767434.Fraau_1038"/>
<dbReference type="RefSeq" id="WP_014402505.1">
    <property type="nucleotide sequence ID" value="NC_017033.1"/>
</dbReference>
<evidence type="ECO:0000256" key="2">
    <source>
        <dbReference type="ARBA" id="ARBA00004651"/>
    </source>
</evidence>
<dbReference type="HOGENOM" id="CLU_076589_2_0_6"/>
<evidence type="ECO:0000256" key="8">
    <source>
        <dbReference type="ARBA" id="ARBA00022989"/>
    </source>
</evidence>
<dbReference type="InterPro" id="IPR006419">
    <property type="entry name" value="NMN_transpt_PnuC"/>
</dbReference>
<reference evidence="11" key="1">
    <citation type="submission" date="2012-02" db="EMBL/GenBank/DDBJ databases">
        <title>The complete genome of Frateuria aurantia DSM 6220.</title>
        <authorList>
            <consortium name="US DOE Joint Genome Institute (JGI-PGF)"/>
            <person name="Lucas S."/>
            <person name="Copeland A."/>
            <person name="Lapidus A."/>
            <person name="Glavina del Rio T."/>
            <person name="Dalin E."/>
            <person name="Tice H."/>
            <person name="Bruce D."/>
            <person name="Goodwin L."/>
            <person name="Pitluck S."/>
            <person name="Peters L."/>
            <person name="Ovchinnikova G."/>
            <person name="Teshima H."/>
            <person name="Kyrpides N."/>
            <person name="Mavromatis K."/>
            <person name="Ivanova N."/>
            <person name="Brettin T."/>
            <person name="Detter J.C."/>
            <person name="Han C."/>
            <person name="Larimer F."/>
            <person name="Land M."/>
            <person name="Hauser L."/>
            <person name="Markowitz V."/>
            <person name="Cheng J.-F."/>
            <person name="Hugenholtz P."/>
            <person name="Woyke T."/>
            <person name="Wu D."/>
            <person name="Brambilla E."/>
            <person name="Klenk H.-P."/>
            <person name="Eisen J.A."/>
        </authorList>
    </citation>
    <scope>NUCLEOTIDE SEQUENCE</scope>
    <source>
        <strain evidence="11">DSM 6220</strain>
    </source>
</reference>
<evidence type="ECO:0000256" key="9">
    <source>
        <dbReference type="ARBA" id="ARBA00023136"/>
    </source>
</evidence>
<keyword evidence="7 10" id="KW-0812">Transmembrane</keyword>
<keyword evidence="12" id="KW-1185">Reference proteome</keyword>
<dbReference type="Proteomes" id="UP000005234">
    <property type="component" value="Chromosome"/>
</dbReference>
<dbReference type="NCBIfam" id="TIGR01528">
    <property type="entry name" value="NMN_trans_PnuC"/>
    <property type="match status" value="1"/>
</dbReference>
<comment type="function">
    <text evidence="1">Required for nicotinamide riboside transport across the inner membrane.</text>
</comment>
<evidence type="ECO:0000256" key="4">
    <source>
        <dbReference type="ARBA" id="ARBA00017522"/>
    </source>
</evidence>
<evidence type="ECO:0000256" key="7">
    <source>
        <dbReference type="ARBA" id="ARBA00022692"/>
    </source>
</evidence>
<evidence type="ECO:0000256" key="3">
    <source>
        <dbReference type="ARBA" id="ARBA00006669"/>
    </source>
</evidence>
<accession>H8L363</accession>
<sequence length="207" mass="23219">MTKLEIFACAFNVWGVWLTARQQRACWPVSIVAVAMYACLFHRWKLYSDMLLQGVYIVLQCWGWLRWSRQRETAGTIIIQPLSHRGLMLSLLAAAIMTALLGGLMGHYTNASMPWLDASLTAASLVASAWTARRHLQTWLLWIVIDGLYVAVFMYRHLPVTAGLYLLFVGLAAYGYVTWRSRASNESVTSCATGHSMADAHIARHPG</sequence>
<feature type="transmembrane region" description="Helical" evidence="10">
    <location>
        <begin position="87"/>
        <end position="108"/>
    </location>
</feature>
<dbReference type="AlphaFoldDB" id="H8L363"/>
<protein>
    <recommendedName>
        <fullName evidence="4">Nicotinamide riboside transporter PnuC</fullName>
    </recommendedName>
</protein>
<keyword evidence="5" id="KW-0813">Transport</keyword>
<organism evidence="11 12">
    <name type="scientific">Frateuria aurantia (strain ATCC 33424 / DSM 6220 / KCTC 2777 / LMG 1558 / NBRC 3245 / NCIMB 13370)</name>
    <name type="common">Acetobacter aurantius</name>
    <dbReference type="NCBI Taxonomy" id="767434"/>
    <lineage>
        <taxon>Bacteria</taxon>
        <taxon>Pseudomonadati</taxon>
        <taxon>Pseudomonadota</taxon>
        <taxon>Gammaproteobacteria</taxon>
        <taxon>Lysobacterales</taxon>
        <taxon>Rhodanobacteraceae</taxon>
        <taxon>Frateuria</taxon>
    </lineage>
</organism>
<dbReference type="EMBL" id="CP003350">
    <property type="protein sequence ID" value="AFC85499.1"/>
    <property type="molecule type" value="Genomic_DNA"/>
</dbReference>
<proteinExistence type="inferred from homology"/>
<comment type="similarity">
    <text evidence="3">Belongs to the nicotinamide ribonucleoside (NR) uptake permease (TC 4.B.1) family.</text>
</comment>
<feature type="transmembrane region" description="Helical" evidence="10">
    <location>
        <begin position="25"/>
        <end position="44"/>
    </location>
</feature>
<evidence type="ECO:0000256" key="10">
    <source>
        <dbReference type="SAM" id="Phobius"/>
    </source>
</evidence>
<keyword evidence="6" id="KW-1003">Cell membrane</keyword>
<comment type="subcellular location">
    <subcellularLocation>
        <location evidence="2">Cell membrane</location>
        <topology evidence="2">Multi-pass membrane protein</topology>
    </subcellularLocation>
</comment>
<dbReference type="GO" id="GO:0005886">
    <property type="term" value="C:plasma membrane"/>
    <property type="evidence" value="ECO:0007669"/>
    <property type="project" value="UniProtKB-SubCell"/>
</dbReference>
<dbReference type="Pfam" id="PF04973">
    <property type="entry name" value="NMN_transporter"/>
    <property type="match status" value="1"/>
</dbReference>
<keyword evidence="9 10" id="KW-0472">Membrane</keyword>
<evidence type="ECO:0000313" key="12">
    <source>
        <dbReference type="Proteomes" id="UP000005234"/>
    </source>
</evidence>
<dbReference type="OrthoDB" id="9791248at2"/>
<dbReference type="PANTHER" id="PTHR36122">
    <property type="entry name" value="NICOTINAMIDE RIBOSIDE TRANSPORTER PNUC"/>
    <property type="match status" value="1"/>
</dbReference>
<feature type="transmembrane region" description="Helical" evidence="10">
    <location>
        <begin position="162"/>
        <end position="179"/>
    </location>
</feature>
<dbReference type="KEGG" id="fau:Fraau_1038"/>
<evidence type="ECO:0000256" key="6">
    <source>
        <dbReference type="ARBA" id="ARBA00022475"/>
    </source>
</evidence>
<dbReference type="GO" id="GO:0034257">
    <property type="term" value="F:nicotinamide riboside transmembrane transporter activity"/>
    <property type="evidence" value="ECO:0007669"/>
    <property type="project" value="InterPro"/>
</dbReference>
<name>H8L363_FRAAD</name>